<reference evidence="2 3" key="1">
    <citation type="submission" date="2017-03" db="EMBL/GenBank/DDBJ databases">
        <authorList>
            <person name="Afonso C.L."/>
            <person name="Miller P.J."/>
            <person name="Scott M.A."/>
            <person name="Spackman E."/>
            <person name="Goraichik I."/>
            <person name="Dimitrov K.M."/>
            <person name="Suarez D.L."/>
            <person name="Swayne D.E."/>
        </authorList>
    </citation>
    <scope>NUCLEOTIDE SEQUENCE [LARGE SCALE GENOMIC DNA]</scope>
    <source>
        <strain evidence="2">PRJEB14757</strain>
    </source>
</reference>
<dbReference type="CDD" id="cd08497">
    <property type="entry name" value="MbnE-like"/>
    <property type="match status" value="1"/>
</dbReference>
<dbReference type="Pfam" id="PF00496">
    <property type="entry name" value="SBP_bac_5"/>
    <property type="match status" value="1"/>
</dbReference>
<protein>
    <submittedName>
        <fullName evidence="2">DppE</fullName>
    </submittedName>
</protein>
<dbReference type="AlphaFoldDB" id="A0A1W1H8K9"/>
<organism evidence="2 3">
    <name type="scientific">Desulfamplus magnetovallimortis</name>
    <dbReference type="NCBI Taxonomy" id="1246637"/>
    <lineage>
        <taxon>Bacteria</taxon>
        <taxon>Pseudomonadati</taxon>
        <taxon>Thermodesulfobacteriota</taxon>
        <taxon>Desulfobacteria</taxon>
        <taxon>Desulfobacterales</taxon>
        <taxon>Desulfobacteraceae</taxon>
        <taxon>Desulfamplus</taxon>
    </lineage>
</organism>
<dbReference type="Gene3D" id="3.90.76.10">
    <property type="entry name" value="Dipeptide-binding Protein, Domain 1"/>
    <property type="match status" value="1"/>
</dbReference>
<dbReference type="Proteomes" id="UP000191931">
    <property type="component" value="Unassembled WGS sequence"/>
</dbReference>
<gene>
    <name evidence="2" type="primary">dppE</name>
    <name evidence="2" type="ORF">MTBBW1_160008</name>
</gene>
<dbReference type="PANTHER" id="PTHR30290">
    <property type="entry name" value="PERIPLASMIC BINDING COMPONENT OF ABC TRANSPORTER"/>
    <property type="match status" value="1"/>
</dbReference>
<keyword evidence="3" id="KW-1185">Reference proteome</keyword>
<feature type="domain" description="Solute-binding protein family 5" evidence="1">
    <location>
        <begin position="199"/>
        <end position="572"/>
    </location>
</feature>
<dbReference type="InterPro" id="IPR039424">
    <property type="entry name" value="SBP_5"/>
</dbReference>
<evidence type="ECO:0000313" key="3">
    <source>
        <dbReference type="Proteomes" id="UP000191931"/>
    </source>
</evidence>
<evidence type="ECO:0000259" key="1">
    <source>
        <dbReference type="Pfam" id="PF00496"/>
    </source>
</evidence>
<dbReference type="GO" id="GO:1904680">
    <property type="term" value="F:peptide transmembrane transporter activity"/>
    <property type="evidence" value="ECO:0007669"/>
    <property type="project" value="TreeGrafter"/>
</dbReference>
<dbReference type="Gene3D" id="3.10.105.10">
    <property type="entry name" value="Dipeptide-binding Protein, Domain 3"/>
    <property type="match status" value="1"/>
</dbReference>
<dbReference type="InterPro" id="IPR000914">
    <property type="entry name" value="SBP_5_dom"/>
</dbReference>
<dbReference type="Gene3D" id="3.40.190.10">
    <property type="entry name" value="Periplasmic binding protein-like II"/>
    <property type="match status" value="1"/>
</dbReference>
<sequence>MLSPFFESALNLQMVKNNLLIKGDNIKPMTYLNIRKKFIKRLYCQFSDFTLHLIIITMIIYMALLLCTGCSQDEGTQSIENNNKAAEVSVEKEKIAHQDETENIADENESKKIVNGDNITGITTSETPVLPEGIKWLTNDTDPLFSSPDAVKGGILRTAIMSFPMTFRTVGPDSNGSFRSAILDNQLSLINLHPDTENIIPELATHWAFDADKKTMYFKLNREAKWSDGVPVTARDYAYTLEFMRSEHIIAPWYNDYYTKEIDSVIIYDDYTIAVKSTKAQPDLYLRVGIGPVPAHFFGTLNSDFVNNYNWKIVPNTGAYQMDDFKKGKHVHFKRKQNWWGENLRYFKNRFNVDRVHFTVVRDYNMLWEYFKKGEIDTFSLTMPQYWYEKADTDVFKNGYVEKIWFFNDTQQSAMGLWLNQDKEIFADKRLRLAFAHAMNVQKVIDQVLRGDYFRLNQAYVGYGAYTNPDITSRDFNIETVEKLMTESGWQRGGDGIWAKEGMRFSVEVTYGFDEHTPRLVVLKEEALKAGIELRLQKLDSTAAFKKFLEKKHDVAWMGWSTSLRPSYWQSWHSDNAHKVQTNNITNTDDPELDRLIDAYRASLDEDERIELSIKIQAAIHDQAAFVPTFMVPYVRHGYWRWLKLPKFHGTRKSDSLFDPFSSMTGGLFWFDMSIYKETKEAMSSNKTFDAITVVDERYK</sequence>
<evidence type="ECO:0000313" key="2">
    <source>
        <dbReference type="EMBL" id="SLM28817.1"/>
    </source>
</evidence>
<dbReference type="SUPFAM" id="SSF53850">
    <property type="entry name" value="Periplasmic binding protein-like II"/>
    <property type="match status" value="1"/>
</dbReference>
<dbReference type="EMBL" id="FWEV01000068">
    <property type="protein sequence ID" value="SLM28817.1"/>
    <property type="molecule type" value="Genomic_DNA"/>
</dbReference>
<dbReference type="GO" id="GO:0015833">
    <property type="term" value="P:peptide transport"/>
    <property type="evidence" value="ECO:0007669"/>
    <property type="project" value="TreeGrafter"/>
</dbReference>
<proteinExistence type="predicted"/>
<name>A0A1W1H8K9_9BACT</name>
<dbReference type="STRING" id="1246637.MTBBW1_160008"/>
<accession>A0A1W1H8K9</accession>